<dbReference type="InterPro" id="IPR029045">
    <property type="entry name" value="ClpP/crotonase-like_dom_sf"/>
</dbReference>
<dbReference type="Pfam" id="PF00378">
    <property type="entry name" value="ECH_1"/>
    <property type="match status" value="1"/>
</dbReference>
<dbReference type="PANTHER" id="PTHR11941:SF169">
    <property type="entry name" value="(7AS)-7A-METHYL-1,5-DIOXO-2,3,5,6,7,7A-HEXAHYDRO-1H-INDENE-CARBOXYL-COA HYDROLASE"/>
    <property type="match status" value="1"/>
</dbReference>
<accession>A0A5B9PIT7</accession>
<dbReference type="EC" id="4.2.1.17" evidence="3"/>
<reference evidence="3 4" key="1">
    <citation type="submission" date="2019-08" db="EMBL/GenBank/DDBJ databases">
        <title>Deep-cultivation of Planctomycetes and their phenomic and genomic characterization uncovers novel biology.</title>
        <authorList>
            <person name="Wiegand S."/>
            <person name="Jogler M."/>
            <person name="Boedeker C."/>
            <person name="Pinto D."/>
            <person name="Vollmers J."/>
            <person name="Rivas-Marin E."/>
            <person name="Kohn T."/>
            <person name="Peeters S.H."/>
            <person name="Heuer A."/>
            <person name="Rast P."/>
            <person name="Oberbeckmann S."/>
            <person name="Bunk B."/>
            <person name="Jeske O."/>
            <person name="Meyerdierks A."/>
            <person name="Storesund J.E."/>
            <person name="Kallscheuer N."/>
            <person name="Luecker S."/>
            <person name="Lage O.M."/>
            <person name="Pohl T."/>
            <person name="Merkel B.J."/>
            <person name="Hornburger P."/>
            <person name="Mueller R.-W."/>
            <person name="Bruemmer F."/>
            <person name="Labrenz M."/>
            <person name="Spormann A.M."/>
            <person name="Op den Camp H."/>
            <person name="Overmann J."/>
            <person name="Amann R."/>
            <person name="Jetten M.S.M."/>
            <person name="Mascher T."/>
            <person name="Medema M.H."/>
            <person name="Devos D.P."/>
            <person name="Kaster A.-K."/>
            <person name="Ovreas L."/>
            <person name="Rohde M."/>
            <person name="Galperin M.Y."/>
            <person name="Jogler C."/>
        </authorList>
    </citation>
    <scope>NUCLEOTIDE SEQUENCE [LARGE SCALE GENOMIC DNA]</scope>
    <source>
        <strain evidence="3 4">FC18</strain>
    </source>
</reference>
<dbReference type="KEGG" id="mff:MFFC18_45270"/>
<dbReference type="STRING" id="980251.GCA_001642875_01042"/>
<dbReference type="InterPro" id="IPR001753">
    <property type="entry name" value="Enoyl-CoA_hydra/iso"/>
</dbReference>
<proteinExistence type="predicted"/>
<dbReference type="AlphaFoldDB" id="A0A5B9PIT7"/>
<protein>
    <submittedName>
        <fullName evidence="3">Putative enoyl-CoA hydratase</fullName>
        <ecNumber evidence="3">4.2.1.17</ecNumber>
    </submittedName>
</protein>
<keyword evidence="1" id="KW-0443">Lipid metabolism</keyword>
<dbReference type="GO" id="GO:0004300">
    <property type="term" value="F:enoyl-CoA hydratase activity"/>
    <property type="evidence" value="ECO:0007669"/>
    <property type="project" value="UniProtKB-EC"/>
</dbReference>
<evidence type="ECO:0000256" key="2">
    <source>
        <dbReference type="ARBA" id="ARBA00023239"/>
    </source>
</evidence>
<evidence type="ECO:0000313" key="3">
    <source>
        <dbReference type="EMBL" id="QEG24606.1"/>
    </source>
</evidence>
<dbReference type="PANTHER" id="PTHR11941">
    <property type="entry name" value="ENOYL-COA HYDRATASE-RELATED"/>
    <property type="match status" value="1"/>
</dbReference>
<dbReference type="EMBL" id="CP042912">
    <property type="protein sequence ID" value="QEG24606.1"/>
    <property type="molecule type" value="Genomic_DNA"/>
</dbReference>
<keyword evidence="2 3" id="KW-0456">Lyase</keyword>
<dbReference type="SUPFAM" id="SSF52096">
    <property type="entry name" value="ClpP/crotonase"/>
    <property type="match status" value="1"/>
</dbReference>
<sequence>MGATTTTMIQLNIESNVATLALADSKVNAMNIEWCQLFSAQLAELEHDDNVRAVVLTSAERVFSAGVDLKRVVAEEPQYVQPFIDSLSKCFRDAFVFPKPLVVAINGHAIAGGCIVASCGDFRVATPRARIGLPELRVGVPLPAIAIEIIRRVASPVALQAMLNSGANYRGKAAVEVGLADEIVEKESLLEAAREHADLLASIPHATFRLMKQQIREPSLVQADRLEEKFGQQVREVWNSSEIRAMIEQYAAKL</sequence>
<evidence type="ECO:0000256" key="1">
    <source>
        <dbReference type="ARBA" id="ARBA00023098"/>
    </source>
</evidence>
<name>A0A5B9PIT7_9BACT</name>
<dbReference type="Proteomes" id="UP000322214">
    <property type="component" value="Chromosome"/>
</dbReference>
<dbReference type="CDD" id="cd06558">
    <property type="entry name" value="crotonase-like"/>
    <property type="match status" value="1"/>
</dbReference>
<dbReference type="Gene3D" id="3.90.226.10">
    <property type="entry name" value="2-enoyl-CoA Hydratase, Chain A, domain 1"/>
    <property type="match status" value="1"/>
</dbReference>
<evidence type="ECO:0000313" key="4">
    <source>
        <dbReference type="Proteomes" id="UP000322214"/>
    </source>
</evidence>
<dbReference type="GO" id="GO:0006635">
    <property type="term" value="P:fatty acid beta-oxidation"/>
    <property type="evidence" value="ECO:0007669"/>
    <property type="project" value="TreeGrafter"/>
</dbReference>
<gene>
    <name evidence="3" type="primary">fadB_2</name>
    <name evidence="3" type="ORF">MFFC18_45270</name>
</gene>
<organism evidence="3 4">
    <name type="scientific">Mariniblastus fucicola</name>
    <dbReference type="NCBI Taxonomy" id="980251"/>
    <lineage>
        <taxon>Bacteria</taxon>
        <taxon>Pseudomonadati</taxon>
        <taxon>Planctomycetota</taxon>
        <taxon>Planctomycetia</taxon>
        <taxon>Pirellulales</taxon>
        <taxon>Pirellulaceae</taxon>
        <taxon>Mariniblastus</taxon>
    </lineage>
</organism>
<keyword evidence="4" id="KW-1185">Reference proteome</keyword>